<name>A0ACC0V490_9HYPO</name>
<evidence type="ECO:0000313" key="1">
    <source>
        <dbReference type="EMBL" id="KAI9901216.1"/>
    </source>
</evidence>
<evidence type="ECO:0000313" key="2">
    <source>
        <dbReference type="Proteomes" id="UP001163324"/>
    </source>
</evidence>
<organism evidence="1 2">
    <name type="scientific">Trichothecium roseum</name>
    <dbReference type="NCBI Taxonomy" id="47278"/>
    <lineage>
        <taxon>Eukaryota</taxon>
        <taxon>Fungi</taxon>
        <taxon>Dikarya</taxon>
        <taxon>Ascomycota</taxon>
        <taxon>Pezizomycotina</taxon>
        <taxon>Sordariomycetes</taxon>
        <taxon>Hypocreomycetidae</taxon>
        <taxon>Hypocreales</taxon>
        <taxon>Hypocreales incertae sedis</taxon>
        <taxon>Trichothecium</taxon>
    </lineage>
</organism>
<gene>
    <name evidence="1" type="ORF">N3K66_003033</name>
</gene>
<dbReference type="Proteomes" id="UP001163324">
    <property type="component" value="Chromosome 3"/>
</dbReference>
<accession>A0ACC0V490</accession>
<proteinExistence type="predicted"/>
<sequence length="806" mass="87230">MPEPEAELQATANLSPVSPSPVHTAAPLVVPALQDTVDTIDAMVAAAAASEPSQGVAENQQQQQPITSETPVDPEMTAAGSHGDNVNDEDINDDDSFGDPYSSEEQAQATEAAPVEQPVDSDDYAKTFDSPINPEEDVEMEDEVAQRQGERRAEADGPKQQSSSSDTSVSAPAPYSSTHDSAIQAASRDQTGARPSGTTGGTLPTPDPKPLSVVQASAEADDPNQHTRASSADIQQLVADLSAQSNEEEAKSSTMVASQPTPATALPTPASLPPRPPQPNEVSPSLPSHHHPGGSLAATVQIPAYGAPGDALNTYTPGASPIAQNHPGHSADRHGDDYQRQWEQFVADERQYMSEAKWDRFPEGSRIFIGNLSSDKVSKRDVFDIFHKFGKLAQISLKSAYGFVQYHTVDEGRRAIDNMEGSEVKGRRIHLEVSRLQDKGKKDRPRSPDNKNRGREANYRHDRYSGSRDNTRSREHSPRRDGYGRERNYYDGGRSRGRSRSPSYGRNDKDSYRRRSPSPRGRGHHEDLDLPRRYGPAVPDVQLILQPEVNRDFVNWVESVFKNRALKTEVMYLHPRFPKDQVIQRQAVEGVHAIVDLDIRAQQLGKIPVQAFDRSAGAHNVRFDQYVDLDPQTAVEVILRAKASASAPAPPAYGQPPPIGYGAPVAGYPQYGAQVQQAPHTNYPVQPPAAYPAPQAPAASVGDLQALLGQVDPATLQQVLSSMQQAQPQHQQMHPAQGIPPANPAVDIQALLGSLNGKPSAPPAAPPQGQFGQLYPPQGQPSNGQAPPGDQAAQVQKIMAQLSRYR</sequence>
<reference evidence="1" key="1">
    <citation type="submission" date="2022-10" db="EMBL/GenBank/DDBJ databases">
        <title>Complete Genome of Trichothecium roseum strain YXFP-22015, a Plant Pathogen Isolated from Citrus.</title>
        <authorList>
            <person name="Wang Y."/>
            <person name="Zhu L."/>
        </authorList>
    </citation>
    <scope>NUCLEOTIDE SEQUENCE</scope>
    <source>
        <strain evidence="1">YXFP-22015</strain>
    </source>
</reference>
<keyword evidence="2" id="KW-1185">Reference proteome</keyword>
<dbReference type="EMBL" id="CM047942">
    <property type="protein sequence ID" value="KAI9901216.1"/>
    <property type="molecule type" value="Genomic_DNA"/>
</dbReference>
<comment type="caution">
    <text evidence="1">The sequence shown here is derived from an EMBL/GenBank/DDBJ whole genome shotgun (WGS) entry which is preliminary data.</text>
</comment>
<protein>
    <submittedName>
        <fullName evidence="1">Uncharacterized protein</fullName>
    </submittedName>
</protein>